<protein>
    <submittedName>
        <fullName evidence="2">YlbF family regulator</fullName>
    </submittedName>
</protein>
<accession>A0A329MIY2</accession>
<dbReference type="InterPro" id="IPR010368">
    <property type="entry name" value="Com_YlbF"/>
</dbReference>
<evidence type="ECO:0000313" key="3">
    <source>
        <dbReference type="Proteomes" id="UP000250369"/>
    </source>
</evidence>
<dbReference type="Gene3D" id="1.20.1500.10">
    <property type="entry name" value="YheA/YmcA-like"/>
    <property type="match status" value="1"/>
</dbReference>
<dbReference type="PANTHER" id="PTHR38448:SF2">
    <property type="entry name" value="REGULATORY PROTEIN YLBF"/>
    <property type="match status" value="1"/>
</dbReference>
<dbReference type="InterPro" id="IPR023378">
    <property type="entry name" value="YheA/YmcA-like_dom_sf"/>
</dbReference>
<dbReference type="SUPFAM" id="SSF158622">
    <property type="entry name" value="YheA/YmcA-like"/>
    <property type="match status" value="1"/>
</dbReference>
<reference evidence="2 3" key="1">
    <citation type="journal article" date="2009" name="Int. J. Syst. Evol. Microbiol.">
        <title>Paenibacillus contaminans sp. nov., isolated from a contaminated laboratory plate.</title>
        <authorList>
            <person name="Chou J.H."/>
            <person name="Lee J.H."/>
            <person name="Lin M.C."/>
            <person name="Chang P.S."/>
            <person name="Arun A.B."/>
            <person name="Young C.C."/>
            <person name="Chen W.M."/>
        </authorList>
    </citation>
    <scope>NUCLEOTIDE SEQUENCE [LARGE SCALE GENOMIC DNA]</scope>
    <source>
        <strain evidence="2 3">CKOBP-6</strain>
    </source>
</reference>
<evidence type="ECO:0000313" key="2">
    <source>
        <dbReference type="EMBL" id="RAV19931.1"/>
    </source>
</evidence>
<keyword evidence="1" id="KW-0175">Coiled coil</keyword>
<dbReference type="OrthoDB" id="2157513at2"/>
<comment type="caution">
    <text evidence="2">The sequence shown here is derived from an EMBL/GenBank/DDBJ whole genome shotgun (WGS) entry which is preliminary data.</text>
</comment>
<organism evidence="2 3">
    <name type="scientific">Paenibacillus contaminans</name>
    <dbReference type="NCBI Taxonomy" id="450362"/>
    <lineage>
        <taxon>Bacteria</taxon>
        <taxon>Bacillati</taxon>
        <taxon>Bacillota</taxon>
        <taxon>Bacilli</taxon>
        <taxon>Bacillales</taxon>
        <taxon>Paenibacillaceae</taxon>
        <taxon>Paenibacillus</taxon>
    </lineage>
</organism>
<dbReference type="Pfam" id="PF06133">
    <property type="entry name" value="Com_YlbF"/>
    <property type="match status" value="1"/>
</dbReference>
<dbReference type="InterPro" id="IPR052767">
    <property type="entry name" value="Bact_com_dev_regulator"/>
</dbReference>
<dbReference type="AlphaFoldDB" id="A0A329MIY2"/>
<sequence length="153" mass="16860">MSILEAEAIDMAGVLMHAYELGDLINGSAEVSQYLYWKRKVEQDEEVKRLVRLFAKKKELFEECERFGHFHPDYHAAMDEVKRVQAQLDGMEAVRQFKEAEERVDDLLYQISKTIAHAVSETVKVPSNNPLADGGGCGSGGCSSGGSCSGNCG</sequence>
<dbReference type="RefSeq" id="WP_113032360.1">
    <property type="nucleotide sequence ID" value="NZ_QMFB01000010.1"/>
</dbReference>
<dbReference type="Proteomes" id="UP000250369">
    <property type="component" value="Unassembled WGS sequence"/>
</dbReference>
<dbReference type="PANTHER" id="PTHR38448">
    <property type="entry name" value="REGULATORY PROTEIN YLBF-RELATED"/>
    <property type="match status" value="1"/>
</dbReference>
<proteinExistence type="predicted"/>
<keyword evidence="3" id="KW-1185">Reference proteome</keyword>
<feature type="coiled-coil region" evidence="1">
    <location>
        <begin position="74"/>
        <end position="101"/>
    </location>
</feature>
<gene>
    <name evidence="2" type="ORF">DQG23_18590</name>
</gene>
<name>A0A329MIY2_9BACL</name>
<dbReference type="EMBL" id="QMFB01000010">
    <property type="protein sequence ID" value="RAV19931.1"/>
    <property type="molecule type" value="Genomic_DNA"/>
</dbReference>
<evidence type="ECO:0000256" key="1">
    <source>
        <dbReference type="SAM" id="Coils"/>
    </source>
</evidence>